<protein>
    <recommendedName>
        <fullName evidence="6">FAD dependent oxidoreductase domain-containing protein</fullName>
    </recommendedName>
</protein>
<feature type="domain" description="FAD dependent oxidoreductase" evidence="6">
    <location>
        <begin position="58"/>
        <end position="411"/>
    </location>
</feature>
<dbReference type="GO" id="GO:0033514">
    <property type="term" value="P:L-lysine catabolic process to acetyl-CoA via L-pipecolate"/>
    <property type="evidence" value="ECO:0007669"/>
    <property type="project" value="TreeGrafter"/>
</dbReference>
<dbReference type="GO" id="GO:0050660">
    <property type="term" value="F:flavin adenine dinucleotide binding"/>
    <property type="evidence" value="ECO:0007669"/>
    <property type="project" value="InterPro"/>
</dbReference>
<keyword evidence="5" id="KW-0560">Oxidoreductase</keyword>
<evidence type="ECO:0000256" key="5">
    <source>
        <dbReference type="ARBA" id="ARBA00023002"/>
    </source>
</evidence>
<evidence type="ECO:0000256" key="1">
    <source>
        <dbReference type="ARBA" id="ARBA00001974"/>
    </source>
</evidence>
<dbReference type="AlphaFoldDB" id="A0AA88XT61"/>
<keyword evidence="8" id="KW-1185">Reference proteome</keyword>
<dbReference type="InterPro" id="IPR006076">
    <property type="entry name" value="FAD-dep_OxRdtase"/>
</dbReference>
<dbReference type="Gene3D" id="3.30.9.10">
    <property type="entry name" value="D-Amino Acid Oxidase, subunit A, domain 2"/>
    <property type="match status" value="1"/>
</dbReference>
<name>A0AA88XT61_PINIB</name>
<dbReference type="PANTHER" id="PTHR10961">
    <property type="entry name" value="PEROXISOMAL SARCOSINE OXIDASE"/>
    <property type="match status" value="1"/>
</dbReference>
<evidence type="ECO:0000256" key="2">
    <source>
        <dbReference type="ARBA" id="ARBA00010989"/>
    </source>
</evidence>
<keyword evidence="4" id="KW-0274">FAD</keyword>
<accession>A0AA88XT61</accession>
<comment type="cofactor">
    <cofactor evidence="1">
        <name>FAD</name>
        <dbReference type="ChEBI" id="CHEBI:57692"/>
    </cofactor>
</comment>
<comment type="similarity">
    <text evidence="2">Belongs to the MSOX/MTOX family.</text>
</comment>
<dbReference type="SUPFAM" id="SSF54373">
    <property type="entry name" value="FAD-linked reductases, C-terminal domain"/>
    <property type="match status" value="1"/>
</dbReference>
<evidence type="ECO:0000256" key="4">
    <source>
        <dbReference type="ARBA" id="ARBA00022827"/>
    </source>
</evidence>
<sequence length="435" mass="49031">MDKKTGPTENSPCSADWRELMYVITRGIGHQHSGRTCGQDTVFSDEDWTGFVMESRLDCIVVGAGIQGSAAAYYLAANGLQTLLIEQFPLPHSRGSSHGPSRITRKAYADFDQLTYMMNDAYKLWTELENNSGVTLFKQAGMLTVGKSQNPSIEGSVRYMKKYEMPYEVLAKEDNRKRYPMLNFPPNFTFMIDKDAGVLHADKALLAFQTLFKKHGGEIKDGEKVETVSPGDICSIQTSKGEYRCRHLVLTTGPWSKPFMSTLHVTLPLRVIKVIVLYWPEKNKGEYSLKRFPTFYHENAIGSFSVFGTGSYEYEGMVKLCLHEGPEVDPDTRDFSDQSLVINLMSSYVAEHFPGLIPRPSIVESCMYTISPDRLCVLDRHPLWRNIIIGAGFSGHGFKLSPVIGKMISEMVMNKPVSHSLEPFRVNRFQKSSRL</sequence>
<dbReference type="Gene3D" id="3.50.50.60">
    <property type="entry name" value="FAD/NAD(P)-binding domain"/>
    <property type="match status" value="1"/>
</dbReference>
<evidence type="ECO:0000313" key="8">
    <source>
        <dbReference type="Proteomes" id="UP001186944"/>
    </source>
</evidence>
<evidence type="ECO:0000259" key="6">
    <source>
        <dbReference type="Pfam" id="PF01266"/>
    </source>
</evidence>
<evidence type="ECO:0000256" key="3">
    <source>
        <dbReference type="ARBA" id="ARBA00022630"/>
    </source>
</evidence>
<dbReference type="PANTHER" id="PTHR10961:SF46">
    <property type="entry name" value="PEROXISOMAL SARCOSINE OXIDASE"/>
    <property type="match status" value="1"/>
</dbReference>
<dbReference type="GO" id="GO:0005777">
    <property type="term" value="C:peroxisome"/>
    <property type="evidence" value="ECO:0007669"/>
    <property type="project" value="TreeGrafter"/>
</dbReference>
<dbReference type="NCBIfam" id="NF008425">
    <property type="entry name" value="PRK11259.1"/>
    <property type="match status" value="1"/>
</dbReference>
<dbReference type="Proteomes" id="UP001186944">
    <property type="component" value="Unassembled WGS sequence"/>
</dbReference>
<evidence type="ECO:0000313" key="7">
    <source>
        <dbReference type="EMBL" id="KAK3091293.1"/>
    </source>
</evidence>
<dbReference type="GO" id="GO:0008115">
    <property type="term" value="F:sarcosine oxidase activity"/>
    <property type="evidence" value="ECO:0007669"/>
    <property type="project" value="TreeGrafter"/>
</dbReference>
<keyword evidence="3" id="KW-0285">Flavoprotein</keyword>
<comment type="caution">
    <text evidence="7">The sequence shown here is derived from an EMBL/GenBank/DDBJ whole genome shotgun (WGS) entry which is preliminary data.</text>
</comment>
<dbReference type="EMBL" id="VSWD01000010">
    <property type="protein sequence ID" value="KAK3091293.1"/>
    <property type="molecule type" value="Genomic_DNA"/>
</dbReference>
<dbReference type="InterPro" id="IPR045170">
    <property type="entry name" value="MTOX"/>
</dbReference>
<organism evidence="7 8">
    <name type="scientific">Pinctada imbricata</name>
    <name type="common">Atlantic pearl-oyster</name>
    <name type="synonym">Pinctada martensii</name>
    <dbReference type="NCBI Taxonomy" id="66713"/>
    <lineage>
        <taxon>Eukaryota</taxon>
        <taxon>Metazoa</taxon>
        <taxon>Spiralia</taxon>
        <taxon>Lophotrochozoa</taxon>
        <taxon>Mollusca</taxon>
        <taxon>Bivalvia</taxon>
        <taxon>Autobranchia</taxon>
        <taxon>Pteriomorphia</taxon>
        <taxon>Pterioida</taxon>
        <taxon>Pterioidea</taxon>
        <taxon>Pteriidae</taxon>
        <taxon>Pinctada</taxon>
    </lineage>
</organism>
<gene>
    <name evidence="7" type="ORF">FSP39_018701</name>
</gene>
<reference evidence="7" key="1">
    <citation type="submission" date="2019-08" db="EMBL/GenBank/DDBJ databases">
        <title>The improved chromosome-level genome for the pearl oyster Pinctada fucata martensii using PacBio sequencing and Hi-C.</title>
        <authorList>
            <person name="Zheng Z."/>
        </authorList>
    </citation>
    <scope>NUCLEOTIDE SEQUENCE</scope>
    <source>
        <strain evidence="7">ZZ-2019</strain>
        <tissue evidence="7">Adductor muscle</tissue>
    </source>
</reference>
<dbReference type="SUPFAM" id="SSF51905">
    <property type="entry name" value="FAD/NAD(P)-binding domain"/>
    <property type="match status" value="1"/>
</dbReference>
<proteinExistence type="inferred from homology"/>
<dbReference type="GO" id="GO:0050031">
    <property type="term" value="F:L-pipecolate oxidase activity"/>
    <property type="evidence" value="ECO:0007669"/>
    <property type="project" value="TreeGrafter"/>
</dbReference>
<dbReference type="InterPro" id="IPR036188">
    <property type="entry name" value="FAD/NAD-bd_sf"/>
</dbReference>
<dbReference type="Pfam" id="PF01266">
    <property type="entry name" value="DAO"/>
    <property type="match status" value="1"/>
</dbReference>